<evidence type="ECO:0000313" key="4">
    <source>
        <dbReference type="EMBL" id="MBW17486.1"/>
    </source>
</evidence>
<proteinExistence type="inferred from homology"/>
<dbReference type="PANTHER" id="PTHR21096:SF0">
    <property type="entry name" value="PROTEIN FAM136A"/>
    <property type="match status" value="1"/>
</dbReference>
<dbReference type="EMBL" id="GFXV01001853">
    <property type="protein sequence ID" value="MBW13658.1"/>
    <property type="molecule type" value="Transcribed_RNA"/>
</dbReference>
<evidence type="ECO:0000313" key="3">
    <source>
        <dbReference type="EMBL" id="MBW14395.1"/>
    </source>
</evidence>
<dbReference type="AlphaFoldDB" id="A0A2H8TK48"/>
<dbReference type="OrthoDB" id="9975421at2759"/>
<dbReference type="PANTHER" id="PTHR21096">
    <property type="entry name" value="PROTEIN FAM136A"/>
    <property type="match status" value="1"/>
</dbReference>
<dbReference type="EMBL" id="GFXV01005681">
    <property type="protein sequence ID" value="MBW17486.1"/>
    <property type="molecule type" value="Transcribed_RNA"/>
</dbReference>
<evidence type="ECO:0000313" key="2">
    <source>
        <dbReference type="EMBL" id="MBW13658.1"/>
    </source>
</evidence>
<reference evidence="2" key="1">
    <citation type="submission" date="2017-10" db="EMBL/GenBank/DDBJ databases">
        <title>Transcriptome Assembly of Sugarcane Aphid Adults.</title>
        <authorList>
            <person name="Scully E.D."/>
            <person name="Palmer N.A."/>
            <person name="Geib S.M."/>
            <person name="Sarath G."/>
            <person name="Sattler S.E."/>
        </authorList>
    </citation>
    <scope>NUCLEOTIDE SEQUENCE</scope>
    <source>
        <tissue evidence="2">Whole body</tissue>
    </source>
</reference>
<dbReference type="InterPro" id="IPR008560">
    <property type="entry name" value="DUF842_euk"/>
</dbReference>
<organism evidence="2">
    <name type="scientific">Melanaphis sacchari</name>
    <dbReference type="NCBI Taxonomy" id="742174"/>
    <lineage>
        <taxon>Eukaryota</taxon>
        <taxon>Metazoa</taxon>
        <taxon>Ecdysozoa</taxon>
        <taxon>Arthropoda</taxon>
        <taxon>Hexapoda</taxon>
        <taxon>Insecta</taxon>
        <taxon>Pterygota</taxon>
        <taxon>Neoptera</taxon>
        <taxon>Paraneoptera</taxon>
        <taxon>Hemiptera</taxon>
        <taxon>Sternorrhyncha</taxon>
        <taxon>Aphidomorpha</taxon>
        <taxon>Aphidoidea</taxon>
        <taxon>Aphididae</taxon>
        <taxon>Aphidini</taxon>
        <taxon>Melanaphis</taxon>
    </lineage>
</organism>
<name>A0A2H8TK48_9HEMI</name>
<dbReference type="GO" id="GO:0005737">
    <property type="term" value="C:cytoplasm"/>
    <property type="evidence" value="ECO:0007669"/>
    <property type="project" value="TreeGrafter"/>
</dbReference>
<protein>
    <submittedName>
        <fullName evidence="2">Uncharacterized protein ZK637.2</fullName>
    </submittedName>
</protein>
<dbReference type="EMBL" id="GFXV01002590">
    <property type="protein sequence ID" value="MBW14395.1"/>
    <property type="molecule type" value="Transcribed_RNA"/>
</dbReference>
<dbReference type="Pfam" id="PF05811">
    <property type="entry name" value="DUF842"/>
    <property type="match status" value="1"/>
</dbReference>
<sequence>MEEEQRRMQSAVYDVLNDIDRKCLRDLQIQMHQCAIECCRDPSKNIESLEVCNENCAKEITAARNYVQKEFNKWQNRIQRCVQDCGDSVMDKMPSDRNRNENEMNKYIKEAEGCASQCFTKYIKMLPQLSNKVVDNLTNKKLH</sequence>
<gene>
    <name evidence="2" type="primary">ZK637.2_1</name>
    <name evidence="3" type="synonym">ZK637.2_0</name>
    <name evidence="4" type="synonym">ZK637.2_2</name>
</gene>
<evidence type="ECO:0000256" key="1">
    <source>
        <dbReference type="ARBA" id="ARBA00009952"/>
    </source>
</evidence>
<comment type="similarity">
    <text evidence="1">Belongs to the FAM136 family.</text>
</comment>
<accession>A0A2H8TK48</accession>